<gene>
    <name evidence="1" type="ORF">SMUL_1887</name>
</gene>
<proteinExistence type="predicted"/>
<evidence type="ECO:0000313" key="1">
    <source>
        <dbReference type="EMBL" id="AHJ13142.1"/>
    </source>
</evidence>
<name>A0AA86ANS1_SULMK</name>
<dbReference type="RefSeq" id="WP_025345014.1">
    <property type="nucleotide sequence ID" value="NZ_CP007201.1"/>
</dbReference>
<dbReference type="AlphaFoldDB" id="A0AA86ANS1"/>
<protein>
    <submittedName>
        <fullName evidence="1">Uncharacterized protein</fullName>
    </submittedName>
</protein>
<dbReference type="EMBL" id="CP007201">
    <property type="protein sequence ID" value="AHJ13142.1"/>
    <property type="molecule type" value="Genomic_DNA"/>
</dbReference>
<dbReference type="Proteomes" id="UP000019322">
    <property type="component" value="Chromosome"/>
</dbReference>
<accession>A0AA86ANS1</accession>
<organism evidence="1 2">
    <name type="scientific">Sulfurospirillum multivorans (strain DM 12446 / JCM 15788 / NBRC 109480)</name>
    <dbReference type="NCBI Taxonomy" id="1150621"/>
    <lineage>
        <taxon>Bacteria</taxon>
        <taxon>Pseudomonadati</taxon>
        <taxon>Campylobacterota</taxon>
        <taxon>Epsilonproteobacteria</taxon>
        <taxon>Campylobacterales</taxon>
        <taxon>Sulfurospirillaceae</taxon>
        <taxon>Sulfurospirillum</taxon>
    </lineage>
</organism>
<reference evidence="1 2" key="1">
    <citation type="journal article" date="2014" name="Environ. Microbiol.">
        <title>Insights into organohalide respiration and the versatile catabolism of Sulfurospirillum multivorans gained from comparative genomics and physiological studies.</title>
        <authorList>
            <person name="Goris T."/>
            <person name="Schubert T."/>
            <person name="Gadkari J."/>
            <person name="Wubet T."/>
            <person name="Tarkka M."/>
            <person name="Buscot F."/>
            <person name="Adrian L."/>
            <person name="Diekert G."/>
        </authorList>
    </citation>
    <scope>NUCLEOTIDE SEQUENCE [LARGE SCALE GENOMIC DNA]</scope>
    <source>
        <strain evidence="2">DM 12446 / JCM 15788 / NBRC 109480</strain>
    </source>
</reference>
<evidence type="ECO:0000313" key="2">
    <source>
        <dbReference type="Proteomes" id="UP000019322"/>
    </source>
</evidence>
<sequence length="136" mass="15770">MSKNTNLDGMSKEELLTLKEEINLRLKGASFWETIDAIQAIYDQEKRLTHKRERIARSCDRIKKLEELGFSLVVYQGRGFEKTAGFINYSIQKIDDKYYGFDVIEDQISNSYDFRQALSDEDLAAVLKIFGQEVQS</sequence>
<dbReference type="KEGG" id="smul:SMUL_1887"/>